<evidence type="ECO:0000313" key="2">
    <source>
        <dbReference type="EMBL" id="RWQ91836.1"/>
    </source>
</evidence>
<evidence type="ECO:0000313" key="3">
    <source>
        <dbReference type="Proteomes" id="UP000283841"/>
    </source>
</evidence>
<name>A0A443HJA3_BYSSP</name>
<dbReference type="VEuPathDB" id="FungiDB:C8Q69DRAFT_481231"/>
<feature type="compositionally biased region" description="Polar residues" evidence="1">
    <location>
        <begin position="167"/>
        <end position="186"/>
    </location>
</feature>
<dbReference type="EMBL" id="RCNU01000016">
    <property type="protein sequence ID" value="RWQ91836.1"/>
    <property type="molecule type" value="Genomic_DNA"/>
</dbReference>
<organism evidence="2 3">
    <name type="scientific">Byssochlamys spectabilis</name>
    <name type="common">Paecilomyces variotii</name>
    <dbReference type="NCBI Taxonomy" id="264951"/>
    <lineage>
        <taxon>Eukaryota</taxon>
        <taxon>Fungi</taxon>
        <taxon>Dikarya</taxon>
        <taxon>Ascomycota</taxon>
        <taxon>Pezizomycotina</taxon>
        <taxon>Eurotiomycetes</taxon>
        <taxon>Eurotiomycetidae</taxon>
        <taxon>Eurotiales</taxon>
        <taxon>Thermoascaceae</taxon>
        <taxon>Paecilomyces</taxon>
    </lineage>
</organism>
<reference evidence="2 3" key="1">
    <citation type="journal article" date="2018" name="Front. Microbiol.">
        <title>Genomic and genetic insights into a cosmopolitan fungus, Paecilomyces variotii (Eurotiales).</title>
        <authorList>
            <person name="Urquhart A.S."/>
            <person name="Mondo S.J."/>
            <person name="Makela M.R."/>
            <person name="Hane J.K."/>
            <person name="Wiebenga A."/>
            <person name="He G."/>
            <person name="Mihaltcheva S."/>
            <person name="Pangilinan J."/>
            <person name="Lipzen A."/>
            <person name="Barry K."/>
            <person name="de Vries R.P."/>
            <person name="Grigoriev I.V."/>
            <person name="Idnurm A."/>
        </authorList>
    </citation>
    <scope>NUCLEOTIDE SEQUENCE [LARGE SCALE GENOMIC DNA]</scope>
    <source>
        <strain evidence="2 3">CBS 101075</strain>
    </source>
</reference>
<accession>A0A443HJA3</accession>
<feature type="compositionally biased region" description="Basic and acidic residues" evidence="1">
    <location>
        <begin position="9"/>
        <end position="23"/>
    </location>
</feature>
<dbReference type="GeneID" id="39600865"/>
<gene>
    <name evidence="2" type="ORF">C8Q69DRAFT_481231</name>
</gene>
<evidence type="ECO:0000256" key="1">
    <source>
        <dbReference type="SAM" id="MobiDB-lite"/>
    </source>
</evidence>
<feature type="compositionally biased region" description="Basic residues" evidence="1">
    <location>
        <begin position="222"/>
        <end position="240"/>
    </location>
</feature>
<feature type="region of interest" description="Disordered" evidence="1">
    <location>
        <begin position="1"/>
        <end position="26"/>
    </location>
</feature>
<protein>
    <submittedName>
        <fullName evidence="2">Uncharacterized protein</fullName>
    </submittedName>
</protein>
<keyword evidence="3" id="KW-1185">Reference proteome</keyword>
<feature type="region of interest" description="Disordered" evidence="1">
    <location>
        <begin position="95"/>
        <end position="251"/>
    </location>
</feature>
<comment type="caution">
    <text evidence="2">The sequence shown here is derived from an EMBL/GenBank/DDBJ whole genome shotgun (WGS) entry which is preliminary data.</text>
</comment>
<proteinExistence type="predicted"/>
<dbReference type="AlphaFoldDB" id="A0A443HJA3"/>
<dbReference type="RefSeq" id="XP_028481481.1">
    <property type="nucleotide sequence ID" value="XM_028631588.1"/>
</dbReference>
<feature type="compositionally biased region" description="Acidic residues" evidence="1">
    <location>
        <begin position="103"/>
        <end position="119"/>
    </location>
</feature>
<sequence length="251" mass="28564">MAKTKINNRQRDTTENRVDHEPRSPCGINRRRPIKWDLRQEHLFLAVALEMSPLKPDFRAVAEELGTSIVSADTLRKKLPEIYKRARAVLDERRQTSERFIPDDLEEGSGEESEEESDMCSESSSPAPATPQSRKRTYQRTYGNKNRQKRSRQDHRSARAARYDTPGRTSPNNSTASPGTETSNGAYSPPETGRFKSVQIPTPFSNRTQADQRGRSPANRRGASKSIRRKSRPRPQPRKQGRGDQYSSPSR</sequence>
<dbReference type="Proteomes" id="UP000283841">
    <property type="component" value="Unassembled WGS sequence"/>
</dbReference>
<feature type="compositionally biased region" description="Polar residues" evidence="1">
    <location>
        <begin position="199"/>
        <end position="211"/>
    </location>
</feature>